<dbReference type="STRING" id="39482.ERS852491_01148"/>
<dbReference type="GO" id="GO:0006352">
    <property type="term" value="P:DNA-templated transcription initiation"/>
    <property type="evidence" value="ECO:0007669"/>
    <property type="project" value="InterPro"/>
</dbReference>
<dbReference type="CDD" id="cd06171">
    <property type="entry name" value="Sigma70_r4"/>
    <property type="match status" value="1"/>
</dbReference>
<dbReference type="Pfam" id="PF04545">
    <property type="entry name" value="Sigma70_r4"/>
    <property type="match status" value="1"/>
</dbReference>
<feature type="region of interest" description="Disordered" evidence="5">
    <location>
        <begin position="23"/>
        <end position="73"/>
    </location>
</feature>
<dbReference type="InterPro" id="IPR050239">
    <property type="entry name" value="Sigma-70_RNA_pol_init_factors"/>
</dbReference>
<dbReference type="AlphaFoldDB" id="A0A174C0K6"/>
<keyword evidence="3" id="KW-0238">DNA-binding</keyword>
<dbReference type="GO" id="GO:0016987">
    <property type="term" value="F:sigma factor activity"/>
    <property type="evidence" value="ECO:0007669"/>
    <property type="project" value="UniProtKB-KW"/>
</dbReference>
<evidence type="ECO:0000259" key="7">
    <source>
        <dbReference type="Pfam" id="PF04545"/>
    </source>
</evidence>
<feature type="domain" description="RNA polymerase sigma-70 region 4" evidence="7">
    <location>
        <begin position="297"/>
        <end position="346"/>
    </location>
</feature>
<dbReference type="NCBIfam" id="TIGR02937">
    <property type="entry name" value="sigma70-ECF"/>
    <property type="match status" value="1"/>
</dbReference>
<evidence type="ECO:0000256" key="1">
    <source>
        <dbReference type="ARBA" id="ARBA00023015"/>
    </source>
</evidence>
<name>A0A174C0K6_9FIRM</name>
<dbReference type="EMBL" id="CYZU01000008">
    <property type="protein sequence ID" value="CUO05286.1"/>
    <property type="molecule type" value="Genomic_DNA"/>
</dbReference>
<evidence type="ECO:0000313" key="9">
    <source>
        <dbReference type="Proteomes" id="UP000095544"/>
    </source>
</evidence>
<sequence length="390" mass="45024">MSNEHRVNPGNFQNELRRNNGEFQNKQRGSSENFPVEPLVNNTKLQVEPRANREKFSEMTGRGGLKSSDKIHQTACPPILTQNSEYEQKSGTSAETMEDPLFRSNEQLVALIRASIDEADNMLQLWQQNQRFVKMMAVKFTCRAELDDLMQEGYIALCEAVRHYDPEKGVVFITYAAFWIRQGMQRYIENCGNVVRIPTHAREWMHKYKRMEAEYRKYYGTTPTDQVLCALLGISQEKLKSIRESIGMGQICSLNEPLGDEEGELTVEDSVGSGEELEGDIIGRLDYQGMKKQLWEAVDSLPGIQSDVIRCRFLDSKTLQEIGEKYNLSREVARSYQDKAMRELRKPSRSRKFRGYYEEYIAAASIHHIGLESFRRTWTSEVERDAIGIW</sequence>
<evidence type="ECO:0000313" key="8">
    <source>
        <dbReference type="EMBL" id="CUO05286.1"/>
    </source>
</evidence>
<keyword evidence="4" id="KW-0804">Transcription</keyword>
<reference evidence="8 9" key="1">
    <citation type="submission" date="2015-09" db="EMBL/GenBank/DDBJ databases">
        <authorList>
            <consortium name="Pathogen Informatics"/>
        </authorList>
    </citation>
    <scope>NUCLEOTIDE SEQUENCE [LARGE SCALE GENOMIC DNA]</scope>
    <source>
        <strain evidence="8 9">2789STDY5834876</strain>
    </source>
</reference>
<protein>
    <submittedName>
        <fullName evidence="8">RNA polymerase sigma factor rpoD</fullName>
    </submittedName>
</protein>
<evidence type="ECO:0000256" key="2">
    <source>
        <dbReference type="ARBA" id="ARBA00023082"/>
    </source>
</evidence>
<dbReference type="PANTHER" id="PTHR30603">
    <property type="entry name" value="RNA POLYMERASE SIGMA FACTOR RPO"/>
    <property type="match status" value="1"/>
</dbReference>
<dbReference type="Gene3D" id="1.10.10.10">
    <property type="entry name" value="Winged helix-like DNA-binding domain superfamily/Winged helix DNA-binding domain"/>
    <property type="match status" value="2"/>
</dbReference>
<dbReference type="SUPFAM" id="SSF88946">
    <property type="entry name" value="Sigma2 domain of RNA polymerase sigma factors"/>
    <property type="match status" value="1"/>
</dbReference>
<accession>A0A174C0K6</accession>
<keyword evidence="1" id="KW-0805">Transcription regulation</keyword>
<dbReference type="InterPro" id="IPR007627">
    <property type="entry name" value="RNA_pol_sigma70_r2"/>
</dbReference>
<gene>
    <name evidence="8" type="primary">rpoD</name>
    <name evidence="8" type="ORF">ERS852491_01148</name>
</gene>
<dbReference type="InterPro" id="IPR007630">
    <property type="entry name" value="RNA_pol_sigma70_r4"/>
</dbReference>
<dbReference type="InterPro" id="IPR013325">
    <property type="entry name" value="RNA_pol_sigma_r2"/>
</dbReference>
<dbReference type="PANTHER" id="PTHR30603:SF47">
    <property type="entry name" value="RNA POLYMERASE SIGMA FACTOR SIGD, CHLOROPLASTIC"/>
    <property type="match status" value="1"/>
</dbReference>
<evidence type="ECO:0000256" key="5">
    <source>
        <dbReference type="SAM" id="MobiDB-lite"/>
    </source>
</evidence>
<dbReference type="GO" id="GO:0003677">
    <property type="term" value="F:DNA binding"/>
    <property type="evidence" value="ECO:0007669"/>
    <property type="project" value="UniProtKB-KW"/>
</dbReference>
<dbReference type="SUPFAM" id="SSF88659">
    <property type="entry name" value="Sigma3 and sigma4 domains of RNA polymerase sigma factors"/>
    <property type="match status" value="2"/>
</dbReference>
<feature type="compositionally biased region" description="Polar residues" evidence="5">
    <location>
        <begin position="23"/>
        <end position="33"/>
    </location>
</feature>
<dbReference type="InterPro" id="IPR013324">
    <property type="entry name" value="RNA_pol_sigma_r3/r4-like"/>
</dbReference>
<organism evidence="8 9">
    <name type="scientific">Faecalicatena contorta</name>
    <dbReference type="NCBI Taxonomy" id="39482"/>
    <lineage>
        <taxon>Bacteria</taxon>
        <taxon>Bacillati</taxon>
        <taxon>Bacillota</taxon>
        <taxon>Clostridia</taxon>
        <taxon>Lachnospirales</taxon>
        <taxon>Lachnospiraceae</taxon>
        <taxon>Faecalicatena</taxon>
    </lineage>
</organism>
<dbReference type="Proteomes" id="UP000095544">
    <property type="component" value="Unassembled WGS sequence"/>
</dbReference>
<evidence type="ECO:0000256" key="4">
    <source>
        <dbReference type="ARBA" id="ARBA00023163"/>
    </source>
</evidence>
<dbReference type="InterPro" id="IPR014284">
    <property type="entry name" value="RNA_pol_sigma-70_dom"/>
</dbReference>
<dbReference type="Pfam" id="PF04542">
    <property type="entry name" value="Sigma70_r2"/>
    <property type="match status" value="1"/>
</dbReference>
<dbReference type="PRINTS" id="PR00046">
    <property type="entry name" value="SIGMA70FCT"/>
</dbReference>
<feature type="domain" description="RNA polymerase sigma-70 region 2" evidence="6">
    <location>
        <begin position="125"/>
        <end position="188"/>
    </location>
</feature>
<dbReference type="RefSeq" id="WP_242857543.1">
    <property type="nucleotide sequence ID" value="NZ_CYZU01000008.1"/>
</dbReference>
<dbReference type="InterPro" id="IPR036388">
    <property type="entry name" value="WH-like_DNA-bd_sf"/>
</dbReference>
<dbReference type="Gene3D" id="1.20.120.1810">
    <property type="match status" value="1"/>
</dbReference>
<evidence type="ECO:0000256" key="3">
    <source>
        <dbReference type="ARBA" id="ARBA00023125"/>
    </source>
</evidence>
<keyword evidence="2" id="KW-0731">Sigma factor</keyword>
<dbReference type="InterPro" id="IPR000943">
    <property type="entry name" value="RNA_pol_sigma70"/>
</dbReference>
<proteinExistence type="predicted"/>
<evidence type="ECO:0000259" key="6">
    <source>
        <dbReference type="Pfam" id="PF04542"/>
    </source>
</evidence>